<dbReference type="SUPFAM" id="SSF51905">
    <property type="entry name" value="FAD/NAD(P)-binding domain"/>
    <property type="match status" value="1"/>
</dbReference>
<keyword evidence="9" id="KW-1133">Transmembrane helix</keyword>
<dbReference type="Pfam" id="PF00732">
    <property type="entry name" value="GMC_oxred_N"/>
    <property type="match status" value="1"/>
</dbReference>
<dbReference type="AlphaFoldDB" id="A0A9P6J3B9"/>
<evidence type="ECO:0000259" key="16">
    <source>
        <dbReference type="Pfam" id="PF05199"/>
    </source>
</evidence>
<dbReference type="Gene3D" id="3.50.50.60">
    <property type="entry name" value="FAD/NAD(P)-binding domain"/>
    <property type="match status" value="2"/>
</dbReference>
<dbReference type="InterPro" id="IPR012400">
    <property type="entry name" value="Long_Oxdase"/>
</dbReference>
<organism evidence="17 18">
    <name type="scientific">Modicella reniformis</name>
    <dbReference type="NCBI Taxonomy" id="1440133"/>
    <lineage>
        <taxon>Eukaryota</taxon>
        <taxon>Fungi</taxon>
        <taxon>Fungi incertae sedis</taxon>
        <taxon>Mucoromycota</taxon>
        <taxon>Mortierellomycotina</taxon>
        <taxon>Mortierellomycetes</taxon>
        <taxon>Mortierellales</taxon>
        <taxon>Mortierellaceae</taxon>
        <taxon>Modicella</taxon>
    </lineage>
</organism>
<evidence type="ECO:0000256" key="10">
    <source>
        <dbReference type="ARBA" id="ARBA00023002"/>
    </source>
</evidence>
<dbReference type="EMBL" id="JAAAHW010006450">
    <property type="protein sequence ID" value="KAF9960629.1"/>
    <property type="molecule type" value="Genomic_DNA"/>
</dbReference>
<evidence type="ECO:0000256" key="13">
    <source>
        <dbReference type="PIRSR" id="PIRSR028937-1"/>
    </source>
</evidence>
<comment type="function">
    <text evidence="2">Long-chain fatty alcohol oxidase involved in the omega-oxidation pathway of lipid degradation.</text>
</comment>
<evidence type="ECO:0000256" key="3">
    <source>
        <dbReference type="ARBA" id="ARBA00004370"/>
    </source>
</evidence>
<accession>A0A9P6J3B9</accession>
<evidence type="ECO:0000313" key="17">
    <source>
        <dbReference type="EMBL" id="KAF9960629.1"/>
    </source>
</evidence>
<feature type="active site" description="Proton acceptor" evidence="13">
    <location>
        <position position="605"/>
    </location>
</feature>
<evidence type="ECO:0000256" key="6">
    <source>
        <dbReference type="ARBA" id="ARBA00022630"/>
    </source>
</evidence>
<comment type="subcellular location">
    <subcellularLocation>
        <location evidence="3">Membrane</location>
    </subcellularLocation>
</comment>
<dbReference type="InterPro" id="IPR000172">
    <property type="entry name" value="GMC_OxRdtase_N"/>
</dbReference>
<dbReference type="PANTHER" id="PTHR46056:SF12">
    <property type="entry name" value="LONG-CHAIN-ALCOHOL OXIDASE"/>
    <property type="match status" value="1"/>
</dbReference>
<dbReference type="GO" id="GO:0046577">
    <property type="term" value="F:long-chain-alcohol oxidase activity"/>
    <property type="evidence" value="ECO:0007669"/>
    <property type="project" value="UniProtKB-EC"/>
</dbReference>
<gene>
    <name evidence="17" type="ORF">BGZ65_011967</name>
</gene>
<dbReference type="Proteomes" id="UP000749646">
    <property type="component" value="Unassembled WGS sequence"/>
</dbReference>
<sequence length="685" mass="74693">MAPPAPKPKLNEDQIKVLHAFLDTVIPELSGQELEDFVRENSDGTNDEALRAFGKAGIVNQNLVDRVVEKIHSLPPEKIHELGMVFKVLSTKVGTLALGGTYAEFPSLTREQRGQIINSWANSMIAKLRIFARAVVQLASVTYPGADPEMHSERFTSKDFPVYEFIEVPPEGLELSFDVVIVGSGEGGGVMAAELLKAGKRVLVIEKGHHYPHNELTLVQADGIEKLYENAGSLASEDGALTVLAGATWGGGTTVNWCASLQLPYYVREEWAKQGLPYFTSAAYQKSIDTIIDRLGISDKHLKHNKPNCLLLEGCRKLGYPTKDIPQNTGGHQHSCGWCGFGCRFGEKQGTMMSFLRDAQNHGAQFMQDTFVDSVLIHKGKAVGIVGHQNGRKVTVKASKVVVSAGSIHTPVLLRRSGLRNKNIGRNLHLHPVCYVFGKFDEKIDCYQGSIMTALTTVAENTAGQGYGSKIEVPSHHPGLNSAFIGWKSGSDHKRQMLDMNHIMPLIVLSRDRDGGSIEMGVDGLPRIRYSVSNHDTASLEEGIERCLRILVAAGAKSVWTTQRGVEPFIVNPELGHDDPAFKSYLAEVKRNSVRVGATTIGSAHQMGSCVLKCRSGDFLLSAAWEAAPKALLSSPRETWEIKDLYVADASVFPTASGVNPMLTTYSLAHSIAQFMINAELSAKL</sequence>
<comment type="caution">
    <text evidence="17">The sequence shown here is derived from an EMBL/GenBank/DDBJ whole genome shotgun (WGS) entry which is preliminary data.</text>
</comment>
<evidence type="ECO:0000256" key="7">
    <source>
        <dbReference type="ARBA" id="ARBA00022692"/>
    </source>
</evidence>
<dbReference type="Pfam" id="PF05199">
    <property type="entry name" value="GMC_oxred_C"/>
    <property type="match status" value="1"/>
</dbReference>
<comment type="catalytic activity">
    <reaction evidence="1 12">
        <text>a long-chain primary fatty alcohol + O2 = a long-chain fatty aldehyde + H2O2</text>
        <dbReference type="Rhea" id="RHEA:22756"/>
        <dbReference type="ChEBI" id="CHEBI:15379"/>
        <dbReference type="ChEBI" id="CHEBI:16240"/>
        <dbReference type="ChEBI" id="CHEBI:17176"/>
        <dbReference type="ChEBI" id="CHEBI:77396"/>
        <dbReference type="EC" id="1.1.3.20"/>
    </reaction>
</comment>
<proteinExistence type="inferred from homology"/>
<evidence type="ECO:0000313" key="18">
    <source>
        <dbReference type="Proteomes" id="UP000749646"/>
    </source>
</evidence>
<dbReference type="InterPro" id="IPR007867">
    <property type="entry name" value="GMC_OxRtase_C"/>
</dbReference>
<dbReference type="Pfam" id="PF00890">
    <property type="entry name" value="FAD_binding_2"/>
    <property type="match status" value="1"/>
</dbReference>
<dbReference type="GO" id="GO:0050660">
    <property type="term" value="F:flavin adenine dinucleotide binding"/>
    <property type="evidence" value="ECO:0007669"/>
    <property type="project" value="InterPro"/>
</dbReference>
<keyword evidence="10 12" id="KW-0560">Oxidoreductase</keyword>
<evidence type="ECO:0000256" key="2">
    <source>
        <dbReference type="ARBA" id="ARBA00003842"/>
    </source>
</evidence>
<evidence type="ECO:0000256" key="12">
    <source>
        <dbReference type="PIRNR" id="PIRNR028937"/>
    </source>
</evidence>
<evidence type="ECO:0000256" key="8">
    <source>
        <dbReference type="ARBA" id="ARBA00022827"/>
    </source>
</evidence>
<dbReference type="EC" id="1.1.3.20" evidence="5 12"/>
<dbReference type="PIRSF" id="PIRSF028937">
    <property type="entry name" value="Lg_Ch_AO"/>
    <property type="match status" value="1"/>
</dbReference>
<dbReference type="PANTHER" id="PTHR46056">
    <property type="entry name" value="LONG-CHAIN-ALCOHOL OXIDASE"/>
    <property type="match status" value="1"/>
</dbReference>
<evidence type="ECO:0000259" key="15">
    <source>
        <dbReference type="Pfam" id="PF00890"/>
    </source>
</evidence>
<keyword evidence="18" id="KW-1185">Reference proteome</keyword>
<dbReference type="OrthoDB" id="269227at2759"/>
<evidence type="ECO:0000259" key="14">
    <source>
        <dbReference type="Pfam" id="PF00732"/>
    </source>
</evidence>
<evidence type="ECO:0000256" key="11">
    <source>
        <dbReference type="ARBA" id="ARBA00023136"/>
    </source>
</evidence>
<dbReference type="InterPro" id="IPR003953">
    <property type="entry name" value="FAD-dep_OxRdtase_2_FAD-bd"/>
</dbReference>
<evidence type="ECO:0000256" key="1">
    <source>
        <dbReference type="ARBA" id="ARBA00000920"/>
    </source>
</evidence>
<reference evidence="17" key="1">
    <citation type="journal article" date="2020" name="Fungal Divers.">
        <title>Resolving the Mortierellaceae phylogeny through synthesis of multi-gene phylogenetics and phylogenomics.</title>
        <authorList>
            <person name="Vandepol N."/>
            <person name="Liber J."/>
            <person name="Desiro A."/>
            <person name="Na H."/>
            <person name="Kennedy M."/>
            <person name="Barry K."/>
            <person name="Grigoriev I.V."/>
            <person name="Miller A.N."/>
            <person name="O'Donnell K."/>
            <person name="Stajich J.E."/>
            <person name="Bonito G."/>
        </authorList>
    </citation>
    <scope>NUCLEOTIDE SEQUENCE</scope>
    <source>
        <strain evidence="17">MES-2147</strain>
    </source>
</reference>
<evidence type="ECO:0000256" key="4">
    <source>
        <dbReference type="ARBA" id="ARBA00010790"/>
    </source>
</evidence>
<keyword evidence="11" id="KW-0472">Membrane</keyword>
<keyword evidence="6" id="KW-0285">Flavoprotein</keyword>
<evidence type="ECO:0000256" key="9">
    <source>
        <dbReference type="ARBA" id="ARBA00022989"/>
    </source>
</evidence>
<evidence type="ECO:0000256" key="5">
    <source>
        <dbReference type="ARBA" id="ARBA00013125"/>
    </source>
</evidence>
<keyword evidence="8" id="KW-0274">FAD</keyword>
<feature type="domain" description="Glucose-methanol-choline oxidoreductase C-terminal" evidence="16">
    <location>
        <begin position="525"/>
        <end position="669"/>
    </location>
</feature>
<feature type="domain" description="Glucose-methanol-choline oxidoreductase N-terminal" evidence="14">
    <location>
        <begin position="225"/>
        <end position="433"/>
    </location>
</feature>
<feature type="domain" description="FAD-dependent oxidoreductase 2 FAD-binding" evidence="15">
    <location>
        <begin position="178"/>
        <end position="210"/>
    </location>
</feature>
<keyword evidence="7" id="KW-0812">Transmembrane</keyword>
<dbReference type="InterPro" id="IPR036188">
    <property type="entry name" value="FAD/NAD-bd_sf"/>
</dbReference>
<name>A0A9P6J3B9_9FUNG</name>
<comment type="similarity">
    <text evidence="4 12">Belongs to the GMC oxidoreductase family.</text>
</comment>
<dbReference type="GO" id="GO:0016020">
    <property type="term" value="C:membrane"/>
    <property type="evidence" value="ECO:0007669"/>
    <property type="project" value="UniProtKB-SubCell"/>
</dbReference>
<protein>
    <recommendedName>
        <fullName evidence="5 12">Long-chain-alcohol oxidase</fullName>
        <ecNumber evidence="5 12">1.1.3.20</ecNumber>
    </recommendedName>
</protein>